<dbReference type="RefSeq" id="WP_093856799.1">
    <property type="nucleotide sequence ID" value="NZ_BJVZ01000008.1"/>
</dbReference>
<reference evidence="2 3" key="1">
    <citation type="submission" date="2016-10" db="EMBL/GenBank/DDBJ databases">
        <authorList>
            <person name="de Groot N.N."/>
        </authorList>
    </citation>
    <scope>NUCLEOTIDE SEQUENCE [LARGE SCALE GENOMIC DNA]</scope>
    <source>
        <strain evidence="2 3">CGMCC 1.3442</strain>
    </source>
</reference>
<feature type="region of interest" description="Disordered" evidence="1">
    <location>
        <begin position="47"/>
        <end position="68"/>
    </location>
</feature>
<sequence length="68" mass="8182">MSKTELSKYIVWDPHHKEWHIQKIHPEAHTNTNIAFKERGQAFINRIKEDKPYKENDAHPDQLSLFDE</sequence>
<evidence type="ECO:0000313" key="2">
    <source>
        <dbReference type="EMBL" id="SDN48738.1"/>
    </source>
</evidence>
<dbReference type="EMBL" id="FNIG01000005">
    <property type="protein sequence ID" value="SDN48738.1"/>
    <property type="molecule type" value="Genomic_DNA"/>
</dbReference>
<proteinExistence type="predicted"/>
<organism evidence="2 3">
    <name type="scientific">Tenuibacillus multivorans</name>
    <dbReference type="NCBI Taxonomy" id="237069"/>
    <lineage>
        <taxon>Bacteria</taxon>
        <taxon>Bacillati</taxon>
        <taxon>Bacillota</taxon>
        <taxon>Bacilli</taxon>
        <taxon>Bacillales</taxon>
        <taxon>Bacillaceae</taxon>
        <taxon>Tenuibacillus</taxon>
    </lineage>
</organism>
<evidence type="ECO:0000313" key="3">
    <source>
        <dbReference type="Proteomes" id="UP000199334"/>
    </source>
</evidence>
<dbReference type="STRING" id="237069.SAMN05216498_2375"/>
<name>A0A1H0BSX3_9BACI</name>
<dbReference type="Proteomes" id="UP000199334">
    <property type="component" value="Unassembled WGS sequence"/>
</dbReference>
<dbReference type="AlphaFoldDB" id="A0A1H0BSX3"/>
<feature type="compositionally biased region" description="Basic and acidic residues" evidence="1">
    <location>
        <begin position="47"/>
        <end position="60"/>
    </location>
</feature>
<evidence type="ECO:0000256" key="1">
    <source>
        <dbReference type="SAM" id="MobiDB-lite"/>
    </source>
</evidence>
<gene>
    <name evidence="2" type="ORF">SAMN05216498_2375</name>
</gene>
<keyword evidence="3" id="KW-1185">Reference proteome</keyword>
<protein>
    <submittedName>
        <fullName evidence="2">Uncharacterized protein</fullName>
    </submittedName>
</protein>
<accession>A0A1H0BSX3</accession>